<keyword evidence="2" id="KW-1185">Reference proteome</keyword>
<comment type="caution">
    <text evidence="1">The sequence shown here is derived from an EMBL/GenBank/DDBJ whole genome shotgun (WGS) entry which is preliminary data.</text>
</comment>
<gene>
    <name evidence="1" type="ORF">HOLleu_13340</name>
</gene>
<proteinExistence type="predicted"/>
<dbReference type="AlphaFoldDB" id="A0A9Q1CBP8"/>
<name>A0A9Q1CBP8_HOLLE</name>
<evidence type="ECO:0000313" key="1">
    <source>
        <dbReference type="EMBL" id="KAJ8042317.1"/>
    </source>
</evidence>
<dbReference type="Proteomes" id="UP001152320">
    <property type="component" value="Chromosome 5"/>
</dbReference>
<evidence type="ECO:0000313" key="2">
    <source>
        <dbReference type="Proteomes" id="UP001152320"/>
    </source>
</evidence>
<organism evidence="1 2">
    <name type="scientific">Holothuria leucospilota</name>
    <name type="common">Black long sea cucumber</name>
    <name type="synonym">Mertensiothuria leucospilota</name>
    <dbReference type="NCBI Taxonomy" id="206669"/>
    <lineage>
        <taxon>Eukaryota</taxon>
        <taxon>Metazoa</taxon>
        <taxon>Echinodermata</taxon>
        <taxon>Eleutherozoa</taxon>
        <taxon>Echinozoa</taxon>
        <taxon>Holothuroidea</taxon>
        <taxon>Aspidochirotacea</taxon>
        <taxon>Aspidochirotida</taxon>
        <taxon>Holothuriidae</taxon>
        <taxon>Holothuria</taxon>
    </lineage>
</organism>
<sequence length="58" mass="7104">MKKIRAEKCFKCEKFWQQQFNLTLKLNKFYVRPESQFTALSTRRTRLLCYNLDKNPLS</sequence>
<protein>
    <submittedName>
        <fullName evidence="1">Uncharacterized protein</fullName>
    </submittedName>
</protein>
<reference evidence="1" key="1">
    <citation type="submission" date="2021-10" db="EMBL/GenBank/DDBJ databases">
        <title>Tropical sea cucumber genome reveals ecological adaptation and Cuvierian tubules defense mechanism.</title>
        <authorList>
            <person name="Chen T."/>
        </authorList>
    </citation>
    <scope>NUCLEOTIDE SEQUENCE</scope>
    <source>
        <strain evidence="1">Nanhai2018</strain>
        <tissue evidence="1">Muscle</tissue>
    </source>
</reference>
<dbReference type="EMBL" id="JAIZAY010000005">
    <property type="protein sequence ID" value="KAJ8042317.1"/>
    <property type="molecule type" value="Genomic_DNA"/>
</dbReference>
<accession>A0A9Q1CBP8</accession>